<evidence type="ECO:0000256" key="1">
    <source>
        <dbReference type="ARBA" id="ARBA00004651"/>
    </source>
</evidence>
<feature type="transmembrane region" description="Helical" evidence="8">
    <location>
        <begin position="118"/>
        <end position="139"/>
    </location>
</feature>
<dbReference type="AlphaFoldDB" id="A0A1W6YR75"/>
<keyword evidence="7 8" id="KW-0472">Membrane</keyword>
<feature type="transmembrane region" description="Helical" evidence="8">
    <location>
        <begin position="151"/>
        <end position="174"/>
    </location>
</feature>
<reference evidence="11 12" key="1">
    <citation type="submission" date="2017-05" db="EMBL/GenBank/DDBJ databases">
        <title>Complete and WGS of Bordetella genogroups.</title>
        <authorList>
            <person name="Spilker T."/>
            <person name="LiPuma J."/>
        </authorList>
    </citation>
    <scope>NUCLEOTIDE SEQUENCE [LARGE SCALE GENOMIC DNA]</scope>
    <source>
        <strain evidence="11 12">AU19157</strain>
    </source>
</reference>
<name>A0A1W6YR75_9BORD</name>
<keyword evidence="12" id="KW-1185">Reference proteome</keyword>
<dbReference type="PANTHER" id="PTHR42929">
    <property type="entry name" value="INNER MEMBRANE ABC TRANSPORTER PERMEASE PROTEIN YDCU-RELATED-RELATED"/>
    <property type="match status" value="1"/>
</dbReference>
<dbReference type="Pfam" id="PF00528">
    <property type="entry name" value="BPD_transp_1"/>
    <property type="match status" value="1"/>
</dbReference>
<dbReference type="STRING" id="1416806.CAL12_23540"/>
<keyword evidence="5 8" id="KW-0812">Transmembrane</keyword>
<evidence type="ECO:0000313" key="11">
    <source>
        <dbReference type="EMBL" id="ARP83501.1"/>
    </source>
</evidence>
<evidence type="ECO:0000256" key="8">
    <source>
        <dbReference type="RuleBase" id="RU363032"/>
    </source>
</evidence>
<evidence type="ECO:0000256" key="9">
    <source>
        <dbReference type="SAM" id="MobiDB-lite"/>
    </source>
</evidence>
<organism evidence="11 12">
    <name type="scientific">Bordetella genomosp. 8</name>
    <dbReference type="NCBI Taxonomy" id="1416806"/>
    <lineage>
        <taxon>Bacteria</taxon>
        <taxon>Pseudomonadati</taxon>
        <taxon>Pseudomonadota</taxon>
        <taxon>Betaproteobacteria</taxon>
        <taxon>Burkholderiales</taxon>
        <taxon>Alcaligenaceae</taxon>
        <taxon>Bordetella</taxon>
    </lineage>
</organism>
<keyword evidence="6 8" id="KW-1133">Transmembrane helix</keyword>
<evidence type="ECO:0000313" key="12">
    <source>
        <dbReference type="Proteomes" id="UP000194151"/>
    </source>
</evidence>
<dbReference type="InterPro" id="IPR000515">
    <property type="entry name" value="MetI-like"/>
</dbReference>
<feature type="transmembrane region" description="Helical" evidence="8">
    <location>
        <begin position="205"/>
        <end position="225"/>
    </location>
</feature>
<evidence type="ECO:0000256" key="6">
    <source>
        <dbReference type="ARBA" id="ARBA00022989"/>
    </source>
</evidence>
<dbReference type="KEGG" id="bgv:CAL12_23540"/>
<feature type="transmembrane region" description="Helical" evidence="8">
    <location>
        <begin position="57"/>
        <end position="83"/>
    </location>
</feature>
<proteinExistence type="inferred from homology"/>
<dbReference type="Gene3D" id="1.10.3720.10">
    <property type="entry name" value="MetI-like"/>
    <property type="match status" value="1"/>
</dbReference>
<dbReference type="InterPro" id="IPR035906">
    <property type="entry name" value="MetI-like_sf"/>
</dbReference>
<feature type="domain" description="ABC transmembrane type-1" evidence="10">
    <location>
        <begin position="114"/>
        <end position="323"/>
    </location>
</feature>
<evidence type="ECO:0000256" key="2">
    <source>
        <dbReference type="ARBA" id="ARBA00007069"/>
    </source>
</evidence>
<sequence>MALSCRPGGARMTPPERTAAAGTPPPDHPAAAATPPGTGRALSGTGKATKPWPWSGWLLVLPALAIFGVFVAALAALLAFSLYARGTMGGELSGGPTLRVYAQALSNPLYLAAIYTTFRLSAIATLGSLALGLPVAYWIVRSPSARLRTALIMLVAIPFMTSLIVRLYALTLVLGNTGLVNRVLHGLGILPENDFLPLIRNETSVAIGLVYFVLPFVIFTLAAGFRRYDRTLEEAAQNLGADEVSTFFRVTLPLLMPGIAAAGTLAFVLAGTAFATPLLLGGGAVRMIANAIYDRAMYGGGMPVAAALSALALLFTMACLYVAGRLTRRQHARTS</sequence>
<evidence type="ECO:0000256" key="7">
    <source>
        <dbReference type="ARBA" id="ARBA00023136"/>
    </source>
</evidence>
<feature type="transmembrane region" description="Helical" evidence="8">
    <location>
        <begin position="254"/>
        <end position="280"/>
    </location>
</feature>
<evidence type="ECO:0000256" key="4">
    <source>
        <dbReference type="ARBA" id="ARBA00022475"/>
    </source>
</evidence>
<dbReference type="PROSITE" id="PS50928">
    <property type="entry name" value="ABC_TM1"/>
    <property type="match status" value="1"/>
</dbReference>
<dbReference type="PANTHER" id="PTHR42929:SF1">
    <property type="entry name" value="INNER MEMBRANE ABC TRANSPORTER PERMEASE PROTEIN YDCU-RELATED"/>
    <property type="match status" value="1"/>
</dbReference>
<keyword evidence="3 8" id="KW-0813">Transport</keyword>
<dbReference type="Proteomes" id="UP000194151">
    <property type="component" value="Chromosome"/>
</dbReference>
<comment type="similarity">
    <text evidence="2">Belongs to the binding-protein-dependent transport system permease family. CysTW subfamily.</text>
</comment>
<protein>
    <recommendedName>
        <fullName evidence="10">ABC transmembrane type-1 domain-containing protein</fullName>
    </recommendedName>
</protein>
<evidence type="ECO:0000256" key="5">
    <source>
        <dbReference type="ARBA" id="ARBA00022692"/>
    </source>
</evidence>
<dbReference type="EMBL" id="CP021108">
    <property type="protein sequence ID" value="ARP83501.1"/>
    <property type="molecule type" value="Genomic_DNA"/>
</dbReference>
<feature type="region of interest" description="Disordered" evidence="9">
    <location>
        <begin position="1"/>
        <end position="47"/>
    </location>
</feature>
<dbReference type="GO" id="GO:0005886">
    <property type="term" value="C:plasma membrane"/>
    <property type="evidence" value="ECO:0007669"/>
    <property type="project" value="UniProtKB-SubCell"/>
</dbReference>
<feature type="transmembrane region" description="Helical" evidence="8">
    <location>
        <begin position="300"/>
        <end position="323"/>
    </location>
</feature>
<gene>
    <name evidence="11" type="ORF">CAL12_23540</name>
</gene>
<dbReference type="GO" id="GO:0055085">
    <property type="term" value="P:transmembrane transport"/>
    <property type="evidence" value="ECO:0007669"/>
    <property type="project" value="InterPro"/>
</dbReference>
<evidence type="ECO:0000259" key="10">
    <source>
        <dbReference type="PROSITE" id="PS50928"/>
    </source>
</evidence>
<evidence type="ECO:0000256" key="3">
    <source>
        <dbReference type="ARBA" id="ARBA00022448"/>
    </source>
</evidence>
<feature type="compositionally biased region" description="Low complexity" evidence="9">
    <location>
        <begin position="29"/>
        <end position="41"/>
    </location>
</feature>
<accession>A0A1W6YR75</accession>
<comment type="subcellular location">
    <subcellularLocation>
        <location evidence="1 8">Cell membrane</location>
        <topology evidence="1 8">Multi-pass membrane protein</topology>
    </subcellularLocation>
</comment>
<dbReference type="SUPFAM" id="SSF161098">
    <property type="entry name" value="MetI-like"/>
    <property type="match status" value="1"/>
</dbReference>
<keyword evidence="4" id="KW-1003">Cell membrane</keyword>
<dbReference type="CDD" id="cd06261">
    <property type="entry name" value="TM_PBP2"/>
    <property type="match status" value="1"/>
</dbReference>